<feature type="transmembrane region" description="Helical" evidence="1">
    <location>
        <begin position="72"/>
        <end position="91"/>
    </location>
</feature>
<keyword evidence="3" id="KW-1185">Reference proteome</keyword>
<feature type="transmembrane region" description="Helical" evidence="1">
    <location>
        <begin position="38"/>
        <end position="60"/>
    </location>
</feature>
<proteinExistence type="predicted"/>
<comment type="caution">
    <text evidence="2">The sequence shown here is derived from an EMBL/GenBank/DDBJ whole genome shotgun (WGS) entry which is preliminary data.</text>
</comment>
<protein>
    <submittedName>
        <fullName evidence="2">Uncharacterized protein</fullName>
    </submittedName>
</protein>
<sequence>MLCRGRLLENMPLRGGGGKKSHLKEGTRSLMTLFPVPMYAIFLAYVTVIHTLLILGNVFVTCVTYHWNQRVLLIKVLLNKFSFIVYSLAFARFLSINGDGHCQTS</sequence>
<keyword evidence="1" id="KW-0472">Membrane</keyword>
<keyword evidence="1" id="KW-1133">Transmembrane helix</keyword>
<dbReference type="AlphaFoldDB" id="A0A2P6MPD8"/>
<dbReference type="Proteomes" id="UP000241769">
    <property type="component" value="Unassembled WGS sequence"/>
</dbReference>
<gene>
    <name evidence="2" type="ORF">PROFUN_02580</name>
</gene>
<dbReference type="EMBL" id="MDYQ01000599">
    <property type="protein sequence ID" value="PRP73571.1"/>
    <property type="molecule type" value="Genomic_DNA"/>
</dbReference>
<dbReference type="InParanoid" id="A0A2P6MPD8"/>
<evidence type="ECO:0000313" key="2">
    <source>
        <dbReference type="EMBL" id="PRP73571.1"/>
    </source>
</evidence>
<accession>A0A2P6MPD8</accession>
<keyword evidence="1" id="KW-0812">Transmembrane</keyword>
<evidence type="ECO:0000313" key="3">
    <source>
        <dbReference type="Proteomes" id="UP000241769"/>
    </source>
</evidence>
<organism evidence="2 3">
    <name type="scientific">Planoprotostelium fungivorum</name>
    <dbReference type="NCBI Taxonomy" id="1890364"/>
    <lineage>
        <taxon>Eukaryota</taxon>
        <taxon>Amoebozoa</taxon>
        <taxon>Evosea</taxon>
        <taxon>Variosea</taxon>
        <taxon>Cavosteliida</taxon>
        <taxon>Cavosteliaceae</taxon>
        <taxon>Planoprotostelium</taxon>
    </lineage>
</organism>
<name>A0A2P6MPD8_9EUKA</name>
<reference evidence="2 3" key="1">
    <citation type="journal article" date="2018" name="Genome Biol. Evol.">
        <title>Multiple Roots of Fruiting Body Formation in Amoebozoa.</title>
        <authorList>
            <person name="Hillmann F."/>
            <person name="Forbes G."/>
            <person name="Novohradska S."/>
            <person name="Ferling I."/>
            <person name="Riege K."/>
            <person name="Groth M."/>
            <person name="Westermann M."/>
            <person name="Marz M."/>
            <person name="Spaller T."/>
            <person name="Winckler T."/>
            <person name="Schaap P."/>
            <person name="Glockner G."/>
        </authorList>
    </citation>
    <scope>NUCLEOTIDE SEQUENCE [LARGE SCALE GENOMIC DNA]</scope>
    <source>
        <strain evidence="2 3">Jena</strain>
    </source>
</reference>
<evidence type="ECO:0000256" key="1">
    <source>
        <dbReference type="SAM" id="Phobius"/>
    </source>
</evidence>